<comment type="similarity">
    <text evidence="1">Belongs to the FAM72 family.</text>
</comment>
<dbReference type="PANTHER" id="PTHR31841">
    <property type="entry name" value="PROTEIN FAM72A-RELATED"/>
    <property type="match status" value="1"/>
</dbReference>
<dbReference type="GO" id="GO:0005829">
    <property type="term" value="C:cytosol"/>
    <property type="evidence" value="ECO:0007669"/>
    <property type="project" value="UniProtKB-ARBA"/>
</dbReference>
<feature type="compositionally biased region" description="Gly residues" evidence="2">
    <location>
        <begin position="454"/>
        <end position="467"/>
    </location>
</feature>
<accession>A0A9P6PVQ3</accession>
<evidence type="ECO:0000313" key="4">
    <source>
        <dbReference type="Proteomes" id="UP000807716"/>
    </source>
</evidence>
<evidence type="ECO:0000256" key="1">
    <source>
        <dbReference type="ARBA" id="ARBA00006888"/>
    </source>
</evidence>
<keyword evidence="4" id="KW-1185">Reference proteome</keyword>
<dbReference type="EMBL" id="JAAAJB010000481">
    <property type="protein sequence ID" value="KAG0255059.1"/>
    <property type="molecule type" value="Genomic_DNA"/>
</dbReference>
<organism evidence="3 4">
    <name type="scientific">Actinomortierella ambigua</name>
    <dbReference type="NCBI Taxonomy" id="1343610"/>
    <lineage>
        <taxon>Eukaryota</taxon>
        <taxon>Fungi</taxon>
        <taxon>Fungi incertae sedis</taxon>
        <taxon>Mucoromycota</taxon>
        <taxon>Mortierellomycotina</taxon>
        <taxon>Mortierellomycetes</taxon>
        <taxon>Mortierellales</taxon>
        <taxon>Mortierellaceae</taxon>
        <taxon>Actinomortierella</taxon>
    </lineage>
</organism>
<dbReference type="OrthoDB" id="2526683at2759"/>
<gene>
    <name evidence="3" type="primary">FAM72A_3</name>
    <name evidence="3" type="ORF">DFQ27_006481</name>
</gene>
<comment type="caution">
    <text evidence="3">The sequence shown here is derived from an EMBL/GenBank/DDBJ whole genome shotgun (WGS) entry which is preliminary data.</text>
</comment>
<feature type="compositionally biased region" description="Low complexity" evidence="2">
    <location>
        <begin position="27"/>
        <end position="45"/>
    </location>
</feature>
<feature type="compositionally biased region" description="Acidic residues" evidence="2">
    <location>
        <begin position="642"/>
        <end position="651"/>
    </location>
</feature>
<feature type="compositionally biased region" description="Low complexity" evidence="2">
    <location>
        <begin position="104"/>
        <end position="118"/>
    </location>
</feature>
<dbReference type="AlphaFoldDB" id="A0A9P6PVQ3"/>
<feature type="compositionally biased region" description="Polar residues" evidence="2">
    <location>
        <begin position="119"/>
        <end position="130"/>
    </location>
</feature>
<reference evidence="3" key="1">
    <citation type="journal article" date="2020" name="Fungal Divers.">
        <title>Resolving the Mortierellaceae phylogeny through synthesis of multi-gene phylogenetics and phylogenomics.</title>
        <authorList>
            <person name="Vandepol N."/>
            <person name="Liber J."/>
            <person name="Desiro A."/>
            <person name="Na H."/>
            <person name="Kennedy M."/>
            <person name="Barry K."/>
            <person name="Grigoriev I.V."/>
            <person name="Miller A.N."/>
            <person name="O'Donnell K."/>
            <person name="Stajich J.E."/>
            <person name="Bonito G."/>
        </authorList>
    </citation>
    <scope>NUCLEOTIDE SEQUENCE</scope>
    <source>
        <strain evidence="3">BC1065</strain>
    </source>
</reference>
<evidence type="ECO:0000256" key="2">
    <source>
        <dbReference type="SAM" id="MobiDB-lite"/>
    </source>
</evidence>
<proteinExistence type="inferred from homology"/>
<protein>
    <submittedName>
        <fullName evidence="3">Protein fam72a</fullName>
    </submittedName>
</protein>
<evidence type="ECO:0000313" key="3">
    <source>
        <dbReference type="EMBL" id="KAG0255059.1"/>
    </source>
</evidence>
<feature type="compositionally biased region" description="Low complexity" evidence="2">
    <location>
        <begin position="616"/>
        <end position="628"/>
    </location>
</feature>
<feature type="compositionally biased region" description="Pro residues" evidence="2">
    <location>
        <begin position="139"/>
        <end position="152"/>
    </location>
</feature>
<dbReference type="InterPro" id="IPR026768">
    <property type="entry name" value="YPEH2ZP"/>
</dbReference>
<feature type="region of interest" description="Disordered" evidence="2">
    <location>
        <begin position="616"/>
        <end position="651"/>
    </location>
</feature>
<sequence>MPSRVQPIYNTHGPSPGQGPHSAWGQSSWTPATPSASSSSSSSTWRQLASQGGTFGSSASHNNFESLTRSSGSGSTQGPREQDPWMQSVSQPPPPPEQEQYRHQGASRGSSIGQSGQSHPTYRSSTMVSETQLGGPLPLQQPHPPQNHPYPTTPSSFLSTLTPVHPRMILPATLSASPTSFLSPMTTVATSSSSSSSSSSSAYQYYSSSPSTIGPPSPSFSHLNYTNQFLPPPPSIQPPPVLLPPSLASSGASPALFPPYPQTQAPSLPAAVAPASQVYASPSLHPQFQAKAVCRLTCKSCLATVCNRGMKAILLADARIELYSTDRAPLGVQLVYEDYRTRNCKCRIRDVACLGCGNTLGYHVTQPCDSCLRACNNGHFWMFHSDGVYCTERYLPKVATLSSSASSSSSSSSSSTFSSSHSSSSSSAAAATAAATGPTSLPANLGSRRRRRTVGGGEGQGGMGTGVGHRRNLSLTPTIPSAPPTSSSSSASASASSSSASPSTSYSSSASPSATRRRSLLGAGVSSGARRLLGQQGSGMSTVRRNSFDPSWMTRRRQQQHQQQQQQSEQGAPSTTYNFTQLRRVMLSTTAGTNDQLSSTAAASEVSAAGAITLTAAAPPGSRGPARGQQTPLARALAGSHDDDDHDDNEDPNEAFIEWVAEDDQSSDIEESDLDQPQRQHGDMSFEHELEMDVGHNGQGDISGPDDDKDDKEEQEDEEARDEEGEEETLEEGEEEEEGIEEEAEEEEEEEEEEEAEIMLWAALHAQEEKYLQRMQRHFIQQHSQRHFTAASSSIEDLASPTSSSMSFVHPPVGGSYHTIISNAIRNASMMLWDESYTTSQYERLCR</sequence>
<feature type="region of interest" description="Disordered" evidence="2">
    <location>
        <begin position="694"/>
        <end position="756"/>
    </location>
</feature>
<feature type="compositionally biased region" description="Acidic residues" evidence="2">
    <location>
        <begin position="704"/>
        <end position="756"/>
    </location>
</feature>
<feature type="region of interest" description="Disordered" evidence="2">
    <location>
        <begin position="1"/>
        <end position="159"/>
    </location>
</feature>
<feature type="compositionally biased region" description="Low complexity" evidence="2">
    <location>
        <begin position="484"/>
        <end position="514"/>
    </location>
</feature>
<feature type="compositionally biased region" description="Polar residues" evidence="2">
    <location>
        <begin position="177"/>
        <end position="190"/>
    </location>
</feature>
<dbReference type="PANTHER" id="PTHR31841:SF1">
    <property type="entry name" value="PROTEIN FAM72A-RELATED"/>
    <property type="match status" value="1"/>
</dbReference>
<feature type="compositionally biased region" description="Polar residues" evidence="2">
    <location>
        <begin position="568"/>
        <end position="577"/>
    </location>
</feature>
<name>A0A9P6PVQ3_9FUNG</name>
<feature type="region of interest" description="Disordered" evidence="2">
    <location>
        <begin position="177"/>
        <end position="208"/>
    </location>
</feature>
<dbReference type="Proteomes" id="UP000807716">
    <property type="component" value="Unassembled WGS sequence"/>
</dbReference>
<dbReference type="Pfam" id="PF14976">
    <property type="entry name" value="YPEH2ZP"/>
    <property type="match status" value="1"/>
</dbReference>
<feature type="compositionally biased region" description="Polar residues" evidence="2">
    <location>
        <begin position="46"/>
        <end position="90"/>
    </location>
</feature>
<feature type="region of interest" description="Disordered" evidence="2">
    <location>
        <begin position="429"/>
        <end position="577"/>
    </location>
</feature>
<feature type="compositionally biased region" description="Polar residues" evidence="2">
    <location>
        <begin position="538"/>
        <end position="549"/>
    </location>
</feature>
<feature type="compositionally biased region" description="Low complexity" evidence="2">
    <location>
        <begin position="191"/>
        <end position="208"/>
    </location>
</feature>